<feature type="compositionally biased region" description="Polar residues" evidence="1">
    <location>
        <begin position="74"/>
        <end position="88"/>
    </location>
</feature>
<evidence type="ECO:0000313" key="3">
    <source>
        <dbReference type="Proteomes" id="UP000314294"/>
    </source>
</evidence>
<proteinExistence type="predicted"/>
<feature type="compositionally biased region" description="Polar residues" evidence="1">
    <location>
        <begin position="45"/>
        <end position="54"/>
    </location>
</feature>
<dbReference type="Proteomes" id="UP000314294">
    <property type="component" value="Unassembled WGS sequence"/>
</dbReference>
<dbReference type="AlphaFoldDB" id="A0A4Z2ITG5"/>
<keyword evidence="3" id="KW-1185">Reference proteome</keyword>
<gene>
    <name evidence="2" type="ORF">EYF80_008819</name>
</gene>
<reference evidence="2 3" key="1">
    <citation type="submission" date="2019-03" db="EMBL/GenBank/DDBJ databases">
        <title>First draft genome of Liparis tanakae, snailfish: a comprehensive survey of snailfish specific genes.</title>
        <authorList>
            <person name="Kim W."/>
            <person name="Song I."/>
            <person name="Jeong J.-H."/>
            <person name="Kim D."/>
            <person name="Kim S."/>
            <person name="Ryu S."/>
            <person name="Song J.Y."/>
            <person name="Lee S.K."/>
        </authorList>
    </citation>
    <scope>NUCLEOTIDE SEQUENCE [LARGE SCALE GENOMIC DNA]</scope>
    <source>
        <tissue evidence="2">Muscle</tissue>
    </source>
</reference>
<evidence type="ECO:0000313" key="2">
    <source>
        <dbReference type="EMBL" id="TNN80814.1"/>
    </source>
</evidence>
<protein>
    <submittedName>
        <fullName evidence="2">Uncharacterized protein</fullName>
    </submittedName>
</protein>
<feature type="compositionally biased region" description="Basic and acidic residues" evidence="1">
    <location>
        <begin position="1"/>
        <end position="13"/>
    </location>
</feature>
<name>A0A4Z2ITG5_9TELE</name>
<sequence>MDRQLHGGDEGHNEVSSGGIRQTKQLCSLTGITVLTPVAQPTAAGHQQTENMQPDSYRCPSQPDRLQPDRLQPDSLQQANAGNSFSKQNPDDCWI</sequence>
<comment type="caution">
    <text evidence="2">The sequence shown here is derived from an EMBL/GenBank/DDBJ whole genome shotgun (WGS) entry which is preliminary data.</text>
</comment>
<feature type="region of interest" description="Disordered" evidence="1">
    <location>
        <begin position="1"/>
        <end position="20"/>
    </location>
</feature>
<feature type="region of interest" description="Disordered" evidence="1">
    <location>
        <begin position="40"/>
        <end position="95"/>
    </location>
</feature>
<evidence type="ECO:0000256" key="1">
    <source>
        <dbReference type="SAM" id="MobiDB-lite"/>
    </source>
</evidence>
<accession>A0A4Z2ITG5</accession>
<organism evidence="2 3">
    <name type="scientific">Liparis tanakae</name>
    <name type="common">Tanaka's snailfish</name>
    <dbReference type="NCBI Taxonomy" id="230148"/>
    <lineage>
        <taxon>Eukaryota</taxon>
        <taxon>Metazoa</taxon>
        <taxon>Chordata</taxon>
        <taxon>Craniata</taxon>
        <taxon>Vertebrata</taxon>
        <taxon>Euteleostomi</taxon>
        <taxon>Actinopterygii</taxon>
        <taxon>Neopterygii</taxon>
        <taxon>Teleostei</taxon>
        <taxon>Neoteleostei</taxon>
        <taxon>Acanthomorphata</taxon>
        <taxon>Eupercaria</taxon>
        <taxon>Perciformes</taxon>
        <taxon>Cottioidei</taxon>
        <taxon>Cottales</taxon>
        <taxon>Liparidae</taxon>
        <taxon>Liparis</taxon>
    </lineage>
</organism>
<dbReference type="EMBL" id="SRLO01000050">
    <property type="protein sequence ID" value="TNN80814.1"/>
    <property type="molecule type" value="Genomic_DNA"/>
</dbReference>